<gene>
    <name evidence="2" type="ORF">ACFPLB_07380</name>
</gene>
<keyword evidence="2" id="KW-0378">Hydrolase</keyword>
<protein>
    <submittedName>
        <fullName evidence="2">Phosphodiester glycosidase family protein</fullName>
    </submittedName>
</protein>
<keyword evidence="3" id="KW-1185">Reference proteome</keyword>
<evidence type="ECO:0000259" key="1">
    <source>
        <dbReference type="Pfam" id="PF09992"/>
    </source>
</evidence>
<dbReference type="InterPro" id="IPR018711">
    <property type="entry name" value="NAGPA"/>
</dbReference>
<evidence type="ECO:0000313" key="2">
    <source>
        <dbReference type="EMBL" id="MFC5385787.1"/>
    </source>
</evidence>
<reference evidence="3" key="1">
    <citation type="journal article" date="2019" name="Int. J. Syst. Evol. Microbiol.">
        <title>The Global Catalogue of Microorganisms (GCM) 10K type strain sequencing project: providing services to taxonomists for standard genome sequencing and annotation.</title>
        <authorList>
            <consortium name="The Broad Institute Genomics Platform"/>
            <consortium name="The Broad Institute Genome Sequencing Center for Infectious Disease"/>
            <person name="Wu L."/>
            <person name="Ma J."/>
        </authorList>
    </citation>
    <scope>NUCLEOTIDE SEQUENCE [LARGE SCALE GENOMIC DNA]</scope>
    <source>
        <strain evidence="3">CGMCC 4.1415</strain>
    </source>
</reference>
<organism evidence="2 3">
    <name type="scientific">Aquamicrobium segne</name>
    <dbReference type="NCBI Taxonomy" id="469547"/>
    <lineage>
        <taxon>Bacteria</taxon>
        <taxon>Pseudomonadati</taxon>
        <taxon>Pseudomonadota</taxon>
        <taxon>Alphaproteobacteria</taxon>
        <taxon>Hyphomicrobiales</taxon>
        <taxon>Phyllobacteriaceae</taxon>
        <taxon>Aquamicrobium</taxon>
    </lineage>
</organism>
<evidence type="ECO:0000313" key="3">
    <source>
        <dbReference type="Proteomes" id="UP001596016"/>
    </source>
</evidence>
<sequence>MAHIVCVFDPAAYDIRIAHADGNGRPFGSLAAFDEAMSVNKEMPLLSMNAGMYHKDLSPVGLLIEEGKIKAPLNLDDDKGNFFMKPNGVFLIGKEGQAAVMEAFEYARTMPDTLYATQSGPMLVIDGHIHPRFEWNGKSRYIRNGVGVDRNNQVVLVLSRKAVSLGHFARLFRDELKCDNALFLDGAVSAMSRGGKHIAGGQHPVGPILAVFEKEQ</sequence>
<dbReference type="Proteomes" id="UP001596016">
    <property type="component" value="Unassembled WGS sequence"/>
</dbReference>
<name>A0ABW0GWJ7_9HYPH</name>
<keyword evidence="2" id="KW-0326">Glycosidase</keyword>
<comment type="caution">
    <text evidence="2">The sequence shown here is derived from an EMBL/GenBank/DDBJ whole genome shotgun (WGS) entry which is preliminary data.</text>
</comment>
<dbReference type="GO" id="GO:0016798">
    <property type="term" value="F:hydrolase activity, acting on glycosyl bonds"/>
    <property type="evidence" value="ECO:0007669"/>
    <property type="project" value="UniProtKB-KW"/>
</dbReference>
<dbReference type="RefSeq" id="WP_378228721.1">
    <property type="nucleotide sequence ID" value="NZ_JBHSLL010000018.1"/>
</dbReference>
<feature type="domain" description="Phosphodiester glycosidase" evidence="1">
    <location>
        <begin position="47"/>
        <end position="192"/>
    </location>
</feature>
<dbReference type="EMBL" id="JBHSLL010000018">
    <property type="protein sequence ID" value="MFC5385787.1"/>
    <property type="molecule type" value="Genomic_DNA"/>
</dbReference>
<accession>A0ABW0GWJ7</accession>
<proteinExistence type="predicted"/>
<dbReference type="Pfam" id="PF09992">
    <property type="entry name" value="NAGPA"/>
    <property type="match status" value="1"/>
</dbReference>